<dbReference type="AlphaFoldDB" id="A0A9P5N8N0"/>
<gene>
    <name evidence="1" type="ORF">CPB84DRAFT_1753135</name>
</gene>
<dbReference type="Proteomes" id="UP000724874">
    <property type="component" value="Unassembled WGS sequence"/>
</dbReference>
<comment type="caution">
    <text evidence="1">The sequence shown here is derived from an EMBL/GenBank/DDBJ whole genome shotgun (WGS) entry which is preliminary data.</text>
</comment>
<sequence>MKWYSTDFSLLADLLIMGDELNPESPMARRALSELTDVAELVHDTYVVLLNTMKINRRMRQMRPYPLIGSRPEAILLDHLVDQLRKEKPRFIEIASQYVKLIGVTRELINSSENTAEDEACFEMILRKVTEFSIGKKNRRKRDISSRRGLI</sequence>
<accession>A0A9P5N8N0</accession>
<evidence type="ECO:0000313" key="2">
    <source>
        <dbReference type="Proteomes" id="UP000724874"/>
    </source>
</evidence>
<dbReference type="EMBL" id="JADNYJ010000226">
    <property type="protein sequence ID" value="KAF8873917.1"/>
    <property type="molecule type" value="Genomic_DNA"/>
</dbReference>
<protein>
    <submittedName>
        <fullName evidence="1">Uncharacterized protein</fullName>
    </submittedName>
</protein>
<evidence type="ECO:0000313" key="1">
    <source>
        <dbReference type="EMBL" id="KAF8873917.1"/>
    </source>
</evidence>
<reference evidence="1" key="1">
    <citation type="submission" date="2020-11" db="EMBL/GenBank/DDBJ databases">
        <authorList>
            <consortium name="DOE Joint Genome Institute"/>
            <person name="Ahrendt S."/>
            <person name="Riley R."/>
            <person name="Andreopoulos W."/>
            <person name="LaButti K."/>
            <person name="Pangilinan J."/>
            <person name="Ruiz-duenas F.J."/>
            <person name="Barrasa J.M."/>
            <person name="Sanchez-Garcia M."/>
            <person name="Camarero S."/>
            <person name="Miyauchi S."/>
            <person name="Serrano A."/>
            <person name="Linde D."/>
            <person name="Babiker R."/>
            <person name="Drula E."/>
            <person name="Ayuso-Fernandez I."/>
            <person name="Pacheco R."/>
            <person name="Padilla G."/>
            <person name="Ferreira P."/>
            <person name="Barriuso J."/>
            <person name="Kellner H."/>
            <person name="Castanera R."/>
            <person name="Alfaro M."/>
            <person name="Ramirez L."/>
            <person name="Pisabarro A.G."/>
            <person name="Kuo A."/>
            <person name="Tritt A."/>
            <person name="Lipzen A."/>
            <person name="He G."/>
            <person name="Yan M."/>
            <person name="Ng V."/>
            <person name="Cullen D."/>
            <person name="Martin F."/>
            <person name="Rosso M.-N."/>
            <person name="Henrissat B."/>
            <person name="Hibbett D."/>
            <person name="Martinez A.T."/>
            <person name="Grigoriev I.V."/>
        </authorList>
    </citation>
    <scope>NUCLEOTIDE SEQUENCE</scope>
    <source>
        <strain evidence="1">AH 44721</strain>
    </source>
</reference>
<name>A0A9P5N8N0_GYMJU</name>
<keyword evidence="2" id="KW-1185">Reference proteome</keyword>
<proteinExistence type="predicted"/>
<organism evidence="1 2">
    <name type="scientific">Gymnopilus junonius</name>
    <name type="common">Spectacular rustgill mushroom</name>
    <name type="synonym">Gymnopilus spectabilis subsp. junonius</name>
    <dbReference type="NCBI Taxonomy" id="109634"/>
    <lineage>
        <taxon>Eukaryota</taxon>
        <taxon>Fungi</taxon>
        <taxon>Dikarya</taxon>
        <taxon>Basidiomycota</taxon>
        <taxon>Agaricomycotina</taxon>
        <taxon>Agaricomycetes</taxon>
        <taxon>Agaricomycetidae</taxon>
        <taxon>Agaricales</taxon>
        <taxon>Agaricineae</taxon>
        <taxon>Hymenogastraceae</taxon>
        <taxon>Gymnopilus</taxon>
    </lineage>
</organism>